<evidence type="ECO:0000256" key="1">
    <source>
        <dbReference type="ARBA" id="ARBA00004127"/>
    </source>
</evidence>
<dbReference type="GO" id="GO:0012505">
    <property type="term" value="C:endomembrane system"/>
    <property type="evidence" value="ECO:0007669"/>
    <property type="project" value="UniProtKB-SubCell"/>
</dbReference>
<feature type="transmembrane region" description="Helical" evidence="6">
    <location>
        <begin position="259"/>
        <end position="287"/>
    </location>
</feature>
<dbReference type="SMART" id="SM00694">
    <property type="entry name" value="DysFC"/>
    <property type="match status" value="1"/>
</dbReference>
<dbReference type="InterPro" id="IPR010482">
    <property type="entry name" value="TECPR1-like_DysF"/>
</dbReference>
<keyword evidence="3 6" id="KW-1133">Transmembrane helix</keyword>
<feature type="compositionally biased region" description="Polar residues" evidence="5">
    <location>
        <begin position="499"/>
        <end position="516"/>
    </location>
</feature>
<dbReference type="AlphaFoldDB" id="A0AAE9WHW0"/>
<protein>
    <submittedName>
        <fullName evidence="9">Peroxin Pex32</fullName>
    </submittedName>
</protein>
<dbReference type="PANTHER" id="PTHR31679">
    <property type="entry name" value="PEROXISOMAL MEMBRANE PROTEIN PEX30-RELATED"/>
    <property type="match status" value="1"/>
</dbReference>
<accession>A0AAE9WHW0</accession>
<evidence type="ECO:0000256" key="4">
    <source>
        <dbReference type="ARBA" id="ARBA00023136"/>
    </source>
</evidence>
<feature type="region of interest" description="Disordered" evidence="5">
    <location>
        <begin position="144"/>
        <end position="181"/>
    </location>
</feature>
<dbReference type="GO" id="GO:0005778">
    <property type="term" value="C:peroxisomal membrane"/>
    <property type="evidence" value="ECO:0007669"/>
    <property type="project" value="UniProtKB-ARBA"/>
</dbReference>
<dbReference type="GO" id="GO:0007031">
    <property type="term" value="P:peroxisome organization"/>
    <property type="evidence" value="ECO:0007669"/>
    <property type="project" value="TreeGrafter"/>
</dbReference>
<feature type="region of interest" description="Disordered" evidence="5">
    <location>
        <begin position="478"/>
        <end position="542"/>
    </location>
</feature>
<name>A0AAE9WHW0_9SCHI</name>
<dbReference type="InterPro" id="IPR006614">
    <property type="entry name" value="Peroxin/Ferlin"/>
</dbReference>
<evidence type="ECO:0000256" key="6">
    <source>
        <dbReference type="SAM" id="Phobius"/>
    </source>
</evidence>
<dbReference type="Pfam" id="PF06398">
    <property type="entry name" value="Pex24p"/>
    <property type="match status" value="1"/>
</dbReference>
<feature type="region of interest" description="Disordered" evidence="5">
    <location>
        <begin position="83"/>
        <end position="117"/>
    </location>
</feature>
<dbReference type="SMART" id="SM00693">
    <property type="entry name" value="DysFN"/>
    <property type="match status" value="1"/>
</dbReference>
<keyword evidence="2 6" id="KW-0812">Transmembrane</keyword>
<dbReference type="InterPro" id="IPR052646">
    <property type="entry name" value="Peroxisomal_PEX28-32"/>
</dbReference>
<dbReference type="RefSeq" id="XP_056039324.1">
    <property type="nucleotide sequence ID" value="XM_056183315.1"/>
</dbReference>
<proteinExistence type="predicted"/>
<evidence type="ECO:0000259" key="8">
    <source>
        <dbReference type="SMART" id="SM00694"/>
    </source>
</evidence>
<gene>
    <name evidence="9" type="primary">pex32</name>
    <name evidence="9" type="ORF">SOMG_04531</name>
</gene>
<comment type="subcellular location">
    <subcellularLocation>
        <location evidence="1">Endomembrane system</location>
        <topology evidence="1">Multi-pass membrane protein</topology>
    </subcellularLocation>
</comment>
<dbReference type="EMBL" id="CP115613">
    <property type="protein sequence ID" value="WBW75081.1"/>
    <property type="molecule type" value="Genomic_DNA"/>
</dbReference>
<dbReference type="KEGG" id="som:SOMG_04531"/>
<sequence length="542" mass="60744">MSTVQAHLLSEKNSSQSTVRSTGSELLDDVLKVCLWIAPWYTSLSTLFFTWLIVLYPRPTLACSVSAWLFWFTSMRNIDHNQASSLNTEEEEENNKTSVENTSEPANPTTESEEQTVHIDSDVEGEEFGQGAPGLQLLQGKWTHGRTPSTELHSSSDPSSQKPKKKAQRSDSIGEELHEEKAPITEDVLQKASRLSISKIVTDHLIRKDDYPVETSQKIDKGLIFVKSSTGPTLLDAYLEPIHNLYQYSQASNTLFFSYLPLITAIFIFCLPTQAVFIFLSSIVLAWHSPPMKAVTLAVARISVFSSLSEKFVFGKIENKEKEEEGLLDEPPSIPGDASKMESKDGATTSLLKAFKKGTAPTKQEGTSTEGTGNENITEKCLHLVEHQRYWVGVGWLNRTLPTDHPNFTSSDRNVPVAEPTAQFLPPDGIAWIDDKWSIGPWTYTDTFWRQPSLTQFKTAFTRFREWRRRYRTLPQEAVPSMSDTISSDKRLDDDQAADSRSTNYTTGTTNSQSKAEANLKTIMDENVPDPKSRPSSISSKR</sequence>
<evidence type="ECO:0000256" key="5">
    <source>
        <dbReference type="SAM" id="MobiDB-lite"/>
    </source>
</evidence>
<evidence type="ECO:0000259" key="7">
    <source>
        <dbReference type="SMART" id="SM00693"/>
    </source>
</evidence>
<reference evidence="9 10" key="1">
    <citation type="journal article" date="2023" name="G3 (Bethesda)">
        <title>A high-quality reference genome for the fission yeast Schizosaccharomyces osmophilus.</title>
        <authorList>
            <person name="Jia G.S."/>
            <person name="Zhang W.C."/>
            <person name="Liang Y."/>
            <person name="Liu X.H."/>
            <person name="Rhind N."/>
            <person name="Pidoux A."/>
            <person name="Brysch-Herzberg M."/>
            <person name="Du L.L."/>
        </authorList>
    </citation>
    <scope>NUCLEOTIDE SEQUENCE [LARGE SCALE GENOMIC DNA]</scope>
    <source>
        <strain evidence="9 10">CBS 15793</strain>
    </source>
</reference>
<dbReference type="GeneID" id="80878004"/>
<organism evidence="9 10">
    <name type="scientific">Schizosaccharomyces osmophilus</name>
    <dbReference type="NCBI Taxonomy" id="2545709"/>
    <lineage>
        <taxon>Eukaryota</taxon>
        <taxon>Fungi</taxon>
        <taxon>Dikarya</taxon>
        <taxon>Ascomycota</taxon>
        <taxon>Taphrinomycotina</taxon>
        <taxon>Schizosaccharomycetes</taxon>
        <taxon>Schizosaccharomycetales</taxon>
        <taxon>Schizosaccharomycetaceae</taxon>
        <taxon>Schizosaccharomyces</taxon>
    </lineage>
</organism>
<evidence type="ECO:0000313" key="10">
    <source>
        <dbReference type="Proteomes" id="UP001212411"/>
    </source>
</evidence>
<feature type="region of interest" description="Disordered" evidence="5">
    <location>
        <begin position="323"/>
        <end position="343"/>
    </location>
</feature>
<feature type="domain" description="Peroxin/Ferlin" evidence="8">
    <location>
        <begin position="441"/>
        <end position="474"/>
    </location>
</feature>
<evidence type="ECO:0000256" key="3">
    <source>
        <dbReference type="ARBA" id="ARBA00022989"/>
    </source>
</evidence>
<evidence type="ECO:0000313" key="9">
    <source>
        <dbReference type="EMBL" id="WBW75081.1"/>
    </source>
</evidence>
<dbReference type="PANTHER" id="PTHR31679:SF2">
    <property type="entry name" value="PEROXISOMAL MEMBRANE PROTEIN PEX30-RELATED"/>
    <property type="match status" value="1"/>
</dbReference>
<keyword evidence="4 6" id="KW-0472">Membrane</keyword>
<evidence type="ECO:0000256" key="2">
    <source>
        <dbReference type="ARBA" id="ARBA00022692"/>
    </source>
</evidence>
<keyword evidence="10" id="KW-1185">Reference proteome</keyword>
<feature type="domain" description="Peroxin/Ferlin" evidence="7">
    <location>
        <begin position="377"/>
        <end position="440"/>
    </location>
</feature>
<dbReference type="Proteomes" id="UP001212411">
    <property type="component" value="Chromosome 3"/>
</dbReference>